<evidence type="ECO:0000256" key="8">
    <source>
        <dbReference type="ARBA" id="ARBA00023136"/>
    </source>
</evidence>
<keyword evidence="6 10" id="KW-1133">Transmembrane helix</keyword>
<feature type="transmembrane region" description="Helical" evidence="10">
    <location>
        <begin position="180"/>
        <end position="200"/>
    </location>
</feature>
<feature type="transmembrane region" description="Helical" evidence="10">
    <location>
        <begin position="656"/>
        <end position="687"/>
    </location>
</feature>
<evidence type="ECO:0000256" key="5">
    <source>
        <dbReference type="ARBA" id="ARBA00022837"/>
    </source>
</evidence>
<evidence type="ECO:0000313" key="14">
    <source>
        <dbReference type="EMBL" id="KAH7568527.1"/>
    </source>
</evidence>
<dbReference type="PANTHER" id="PTHR13018">
    <property type="entry name" value="PROBABLE MEMBRANE PROTEIN DUF221-RELATED"/>
    <property type="match status" value="1"/>
</dbReference>
<dbReference type="InterPro" id="IPR032880">
    <property type="entry name" value="CSC1/OSCA1-like_N"/>
</dbReference>
<dbReference type="EMBL" id="JAFEMO010000006">
    <property type="protein sequence ID" value="KAH7568527.1"/>
    <property type="molecule type" value="Genomic_DNA"/>
</dbReference>
<comment type="caution">
    <text evidence="14">The sequence shown here is derived from an EMBL/GenBank/DDBJ whole genome shotgun (WGS) entry which is preliminary data.</text>
</comment>
<evidence type="ECO:0000259" key="12">
    <source>
        <dbReference type="Pfam" id="PF13967"/>
    </source>
</evidence>
<evidence type="ECO:0000256" key="10">
    <source>
        <dbReference type="SAM" id="Phobius"/>
    </source>
</evidence>
<dbReference type="InterPro" id="IPR045122">
    <property type="entry name" value="Csc1-like"/>
</dbReference>
<feature type="transmembrane region" description="Helical" evidence="10">
    <location>
        <begin position="734"/>
        <end position="753"/>
    </location>
</feature>
<protein>
    <recommendedName>
        <fullName evidence="16">CSC1-like protein ERD4</fullName>
    </recommendedName>
</protein>
<evidence type="ECO:0000256" key="4">
    <source>
        <dbReference type="ARBA" id="ARBA00022692"/>
    </source>
</evidence>
<sequence>MDFTSFLTSLATSFVIFLVLMLLFTWLSRKPGNTVVYYPNRILKGMEPWEGGSRTRNPCAWIREVMSSTERDIINLSGLDTAVYFVFLSTEEHMAISALFVTKVFMGFLECKLMMGMQYFHGYTIIPSRHCRQWLAFALNLSKFCSFAMAKSLSMCNLNKSLHIWAAIDTKVAQASRLKVLGILVLSGIILLPVLLPVAATDDNIKSSSSKNSTSKGTFNHFDKLSIGNVTARSPRLWAFLLATYWVSFVTYYLLWKAYNHVSALRADALMSPEVRPEQFAILVRDVPAVHKGQTIKEQVDSYFKYIYPETFYRSLVVTDNKEVNKIYEELEGYKKKLARAEAIHAESKKGGNGEGTRPTLKIGCLGLIGKKVDSIEYFNEKIKELIPKLEAEQKVTLREKQQRTALVFFSSRVAAASAAQSLHAQMVDKWTVTEAPESRELLWNNLKIKFFQRQLRQYMVYIIVALTILFYMIPIGVISAFTTLDNLKKLLPFIKPVVNIGSLKTVLEAYLPQLALLLFLALLPKLLLFLSKVEGIPSQSHAVRAASGKYFYFTVLNVFIGVTLSGTLFSTLKSIQKNTSGIFKLLADSLPGNATFFLTFVALKFFIGYGLELSRIVPLIIYHVKRKYLCKTEAELKAAWFPGDLSYGTRVPNDLLTLTIVFCYSCISPLIIPFGVLYFALGWLILRNQALKVYVPSYESYGRMWPHMFKRVVAALILYQILMFGYFLSKEFFYAPVLILLPIFSLIFAFICQKKFYRSFCDTALEVACNELKETPNMEYIFRSYIPRCLSSEKLDDDQFDDALSHVSKTGSSV</sequence>
<organism evidence="14 15">
    <name type="scientific">Xanthoceras sorbifolium</name>
    <dbReference type="NCBI Taxonomy" id="99658"/>
    <lineage>
        <taxon>Eukaryota</taxon>
        <taxon>Viridiplantae</taxon>
        <taxon>Streptophyta</taxon>
        <taxon>Embryophyta</taxon>
        <taxon>Tracheophyta</taxon>
        <taxon>Spermatophyta</taxon>
        <taxon>Magnoliopsida</taxon>
        <taxon>eudicotyledons</taxon>
        <taxon>Gunneridae</taxon>
        <taxon>Pentapetalae</taxon>
        <taxon>rosids</taxon>
        <taxon>malvids</taxon>
        <taxon>Sapindales</taxon>
        <taxon>Sapindaceae</taxon>
        <taxon>Xanthoceroideae</taxon>
        <taxon>Xanthoceras</taxon>
    </lineage>
</organism>
<keyword evidence="3" id="KW-0813">Transport</keyword>
<dbReference type="PANTHER" id="PTHR13018:SF100">
    <property type="entry name" value="CSC1-LIKE PROTEIN ERD4"/>
    <property type="match status" value="1"/>
</dbReference>
<feature type="transmembrane region" description="Helical" evidence="10">
    <location>
        <begin position="551"/>
        <end position="570"/>
    </location>
</feature>
<feature type="transmembrane region" description="Helical" evidence="10">
    <location>
        <begin position="237"/>
        <end position="256"/>
    </location>
</feature>
<feature type="transmembrane region" description="Helical" evidence="10">
    <location>
        <begin position="511"/>
        <end position="531"/>
    </location>
</feature>
<dbReference type="Proteomes" id="UP000827721">
    <property type="component" value="Unassembled WGS sequence"/>
</dbReference>
<feature type="domain" description="CSC1/OSCA1-like 7TM region" evidence="11">
    <location>
        <begin position="457"/>
        <end position="728"/>
    </location>
</feature>
<comment type="similarity">
    <text evidence="2">Belongs to the CSC1 (TC 1.A.17) family.</text>
</comment>
<feature type="transmembrane region" description="Helical" evidence="10">
    <location>
        <begin position="6"/>
        <end position="27"/>
    </location>
</feature>
<proteinExistence type="inferred from homology"/>
<keyword evidence="15" id="KW-1185">Reference proteome</keyword>
<feature type="domain" description="CSC1/OSCA1-like N-terminal transmembrane" evidence="12">
    <location>
        <begin position="5"/>
        <end position="91"/>
    </location>
</feature>
<evidence type="ECO:0000256" key="7">
    <source>
        <dbReference type="ARBA" id="ARBA00023065"/>
    </source>
</evidence>
<evidence type="ECO:0000256" key="2">
    <source>
        <dbReference type="ARBA" id="ARBA00007779"/>
    </source>
</evidence>
<evidence type="ECO:0000259" key="13">
    <source>
        <dbReference type="Pfam" id="PF14703"/>
    </source>
</evidence>
<keyword evidence="7" id="KW-0406">Ion transport</keyword>
<evidence type="ECO:0000259" key="11">
    <source>
        <dbReference type="Pfam" id="PF02714"/>
    </source>
</evidence>
<evidence type="ECO:0000256" key="3">
    <source>
        <dbReference type="ARBA" id="ARBA00022448"/>
    </source>
</evidence>
<gene>
    <name evidence="14" type="ORF">JRO89_XS06G0010900</name>
</gene>
<keyword evidence="9" id="KW-0407">Ion channel</keyword>
<feature type="domain" description="CSC1/OSCA1-like N-terminal transmembrane" evidence="12">
    <location>
        <begin position="182"/>
        <end position="257"/>
    </location>
</feature>
<evidence type="ECO:0000313" key="15">
    <source>
        <dbReference type="Proteomes" id="UP000827721"/>
    </source>
</evidence>
<accession>A0ABQ8HWC2</accession>
<evidence type="ECO:0008006" key="16">
    <source>
        <dbReference type="Google" id="ProtNLM"/>
    </source>
</evidence>
<dbReference type="Pfam" id="PF14703">
    <property type="entry name" value="PHM7_cyt"/>
    <property type="match status" value="1"/>
</dbReference>
<keyword evidence="4 10" id="KW-0812">Transmembrane</keyword>
<dbReference type="Pfam" id="PF02714">
    <property type="entry name" value="RSN1_7TM"/>
    <property type="match status" value="1"/>
</dbReference>
<dbReference type="Pfam" id="PF13967">
    <property type="entry name" value="RSN1_TM"/>
    <property type="match status" value="2"/>
</dbReference>
<reference evidence="14 15" key="1">
    <citation type="submission" date="2021-02" db="EMBL/GenBank/DDBJ databases">
        <title>Plant Genome Project.</title>
        <authorList>
            <person name="Zhang R.-G."/>
        </authorList>
    </citation>
    <scope>NUCLEOTIDE SEQUENCE [LARGE SCALE GENOMIC DNA]</scope>
    <source>
        <tissue evidence="14">Leaves</tissue>
    </source>
</reference>
<evidence type="ECO:0000256" key="6">
    <source>
        <dbReference type="ARBA" id="ARBA00022989"/>
    </source>
</evidence>
<feature type="transmembrane region" description="Helical" evidence="10">
    <location>
        <begin position="459"/>
        <end position="482"/>
    </location>
</feature>
<comment type="subcellular location">
    <subcellularLocation>
        <location evidence="1">Membrane</location>
        <topology evidence="1">Multi-pass membrane protein</topology>
    </subcellularLocation>
</comment>
<name>A0ABQ8HWC2_9ROSI</name>
<keyword evidence="8 10" id="KW-0472">Membrane</keyword>
<feature type="domain" description="CSC1/OSCA1-like cytosolic" evidence="13">
    <location>
        <begin position="279"/>
        <end position="446"/>
    </location>
</feature>
<dbReference type="InterPro" id="IPR027815">
    <property type="entry name" value="CSC1/OSCA1-like_cyt"/>
</dbReference>
<dbReference type="InterPro" id="IPR003864">
    <property type="entry name" value="CSC1/OSCA1-like_7TM"/>
</dbReference>
<evidence type="ECO:0000256" key="9">
    <source>
        <dbReference type="ARBA" id="ARBA00023303"/>
    </source>
</evidence>
<evidence type="ECO:0000256" key="1">
    <source>
        <dbReference type="ARBA" id="ARBA00004141"/>
    </source>
</evidence>
<keyword evidence="5" id="KW-0106">Calcium</keyword>